<keyword evidence="1" id="KW-0812">Transmembrane</keyword>
<organism evidence="2 3">
    <name type="scientific">Quisquiliibacterium transsilvanicum</name>
    <dbReference type="NCBI Taxonomy" id="1549638"/>
    <lineage>
        <taxon>Bacteria</taxon>
        <taxon>Pseudomonadati</taxon>
        <taxon>Pseudomonadota</taxon>
        <taxon>Betaproteobacteria</taxon>
        <taxon>Burkholderiales</taxon>
        <taxon>Burkholderiaceae</taxon>
        <taxon>Quisquiliibacterium</taxon>
    </lineage>
</organism>
<proteinExistence type="predicted"/>
<keyword evidence="1" id="KW-1133">Transmembrane helix</keyword>
<dbReference type="RefSeq" id="WP_183967112.1">
    <property type="nucleotide sequence ID" value="NZ_BAABEW010000002.1"/>
</dbReference>
<feature type="transmembrane region" description="Helical" evidence="1">
    <location>
        <begin position="12"/>
        <end position="31"/>
    </location>
</feature>
<reference evidence="2 3" key="1">
    <citation type="submission" date="2020-08" db="EMBL/GenBank/DDBJ databases">
        <title>Genomic Encyclopedia of Type Strains, Phase IV (KMG-IV): sequencing the most valuable type-strain genomes for metagenomic binning, comparative biology and taxonomic classification.</title>
        <authorList>
            <person name="Goeker M."/>
        </authorList>
    </citation>
    <scope>NUCLEOTIDE SEQUENCE [LARGE SCALE GENOMIC DNA]</scope>
    <source>
        <strain evidence="2 3">DSM 29781</strain>
    </source>
</reference>
<dbReference type="NCBIfam" id="TIGR02532">
    <property type="entry name" value="IV_pilin_GFxxxE"/>
    <property type="match status" value="1"/>
</dbReference>
<dbReference type="InterPro" id="IPR012902">
    <property type="entry name" value="N_methyl_site"/>
</dbReference>
<accession>A0A7W8M8S4</accession>
<dbReference type="EMBL" id="JACHGB010000004">
    <property type="protein sequence ID" value="MBB5272068.1"/>
    <property type="molecule type" value="Genomic_DNA"/>
</dbReference>
<sequence length="255" mass="27072">MKFKRSKQSGFTLVELSVVVLIAGLLLMAVMKGQTMLENARAQKLVNDIKNVEALIGQYENVKGRLPGDCNRDGVIGFAPFATAGFFSLTGNAARSDLYDYSGSDIGATAGEPAVAVDGLAFCAETGNTATAESNANRWLNDMRAEGVVSRATTNRLFTKHVAEDFLFVGSLAVASTEVYNVIVIANVPTWMAKKVAVNINGSESLSSRGQLRAVAGTAFTPGAAFLVSWPANNDTVVNLVYFFRNVPNAADSTT</sequence>
<dbReference type="Gene3D" id="3.30.700.10">
    <property type="entry name" value="Glycoprotein, Type 4 Pilin"/>
    <property type="match status" value="1"/>
</dbReference>
<dbReference type="Pfam" id="PF07963">
    <property type="entry name" value="N_methyl"/>
    <property type="match status" value="1"/>
</dbReference>
<dbReference type="InterPro" id="IPR045584">
    <property type="entry name" value="Pilin-like"/>
</dbReference>
<dbReference type="Proteomes" id="UP000532440">
    <property type="component" value="Unassembled WGS sequence"/>
</dbReference>
<comment type="caution">
    <text evidence="2">The sequence shown here is derived from an EMBL/GenBank/DDBJ whole genome shotgun (WGS) entry which is preliminary data.</text>
</comment>
<keyword evidence="3" id="KW-1185">Reference proteome</keyword>
<dbReference type="AlphaFoldDB" id="A0A7W8M8S4"/>
<name>A0A7W8M8S4_9BURK</name>
<evidence type="ECO:0000313" key="2">
    <source>
        <dbReference type="EMBL" id="MBB5272068.1"/>
    </source>
</evidence>
<evidence type="ECO:0000256" key="1">
    <source>
        <dbReference type="SAM" id="Phobius"/>
    </source>
</evidence>
<dbReference type="SUPFAM" id="SSF54523">
    <property type="entry name" value="Pili subunits"/>
    <property type="match status" value="1"/>
</dbReference>
<dbReference type="PROSITE" id="PS00409">
    <property type="entry name" value="PROKAR_NTER_METHYL"/>
    <property type="match status" value="1"/>
</dbReference>
<protein>
    <submittedName>
        <fullName evidence="2">Prepilin-type N-terminal cleavage/methylation domain-containing protein</fullName>
    </submittedName>
</protein>
<keyword evidence="1" id="KW-0472">Membrane</keyword>
<evidence type="ECO:0000313" key="3">
    <source>
        <dbReference type="Proteomes" id="UP000532440"/>
    </source>
</evidence>
<gene>
    <name evidence="2" type="ORF">HNQ70_002082</name>
</gene>